<gene>
    <name evidence="1" type="ORF">Tcan_05522</name>
</gene>
<comment type="caution">
    <text evidence="1">The sequence shown here is derived from an EMBL/GenBank/DDBJ whole genome shotgun (WGS) entry which is preliminary data.</text>
</comment>
<organism evidence="1 2">
    <name type="scientific">Toxocara canis</name>
    <name type="common">Canine roundworm</name>
    <dbReference type="NCBI Taxonomy" id="6265"/>
    <lineage>
        <taxon>Eukaryota</taxon>
        <taxon>Metazoa</taxon>
        <taxon>Ecdysozoa</taxon>
        <taxon>Nematoda</taxon>
        <taxon>Chromadorea</taxon>
        <taxon>Rhabditida</taxon>
        <taxon>Spirurina</taxon>
        <taxon>Ascaridomorpha</taxon>
        <taxon>Ascaridoidea</taxon>
        <taxon>Toxocaridae</taxon>
        <taxon>Toxocara</taxon>
    </lineage>
</organism>
<dbReference type="Proteomes" id="UP000031036">
    <property type="component" value="Unassembled WGS sequence"/>
</dbReference>
<sequence length="115" mass="12488">MEERSEALLQGTSLFGGVGSNPTLNFSFLGEMEERSKALVQGTSLFGGVGSNPTLVKPSDTGYSSEFSSARWKSGLRRWFKAPVSSEAWVRIPLSSNQATQDIAQSFPRRDGRAV</sequence>
<evidence type="ECO:0000313" key="2">
    <source>
        <dbReference type="Proteomes" id="UP000031036"/>
    </source>
</evidence>
<dbReference type="AlphaFoldDB" id="A0A0B2V9R9"/>
<proteinExistence type="predicted"/>
<evidence type="ECO:0000313" key="1">
    <source>
        <dbReference type="EMBL" id="KHN78248.1"/>
    </source>
</evidence>
<keyword evidence="2" id="KW-1185">Reference proteome</keyword>
<protein>
    <submittedName>
        <fullName evidence="1">Uncharacterized protein</fullName>
    </submittedName>
</protein>
<reference evidence="1 2" key="1">
    <citation type="submission" date="2014-11" db="EMBL/GenBank/DDBJ databases">
        <title>Genetic blueprint of the zoonotic pathogen Toxocara canis.</title>
        <authorList>
            <person name="Zhu X.-Q."/>
            <person name="Korhonen P.K."/>
            <person name="Cai H."/>
            <person name="Young N.D."/>
            <person name="Nejsum P."/>
            <person name="von Samson-Himmelstjerna G."/>
            <person name="Boag P.R."/>
            <person name="Tan P."/>
            <person name="Li Q."/>
            <person name="Min J."/>
            <person name="Yang Y."/>
            <person name="Wang X."/>
            <person name="Fang X."/>
            <person name="Hall R.S."/>
            <person name="Hofmann A."/>
            <person name="Sternberg P.W."/>
            <person name="Jex A.R."/>
            <person name="Gasser R.B."/>
        </authorList>
    </citation>
    <scope>NUCLEOTIDE SEQUENCE [LARGE SCALE GENOMIC DNA]</scope>
    <source>
        <strain evidence="1">PN_DK_2014</strain>
    </source>
</reference>
<accession>A0A0B2V9R9</accession>
<dbReference type="OrthoDB" id="8300431at2759"/>
<name>A0A0B2V9R9_TOXCA</name>
<dbReference type="EMBL" id="JPKZ01002142">
    <property type="protein sequence ID" value="KHN78248.1"/>
    <property type="molecule type" value="Genomic_DNA"/>
</dbReference>